<evidence type="ECO:0000313" key="8">
    <source>
        <dbReference type="Proteomes" id="UP001328107"/>
    </source>
</evidence>
<dbReference type="AlphaFoldDB" id="A0AAN4YZL2"/>
<feature type="domain" description="C2H2-type" evidence="6">
    <location>
        <begin position="64"/>
        <end position="91"/>
    </location>
</feature>
<dbReference type="PANTHER" id="PTHR24379">
    <property type="entry name" value="KRAB AND ZINC FINGER DOMAIN-CONTAINING"/>
    <property type="match status" value="1"/>
</dbReference>
<evidence type="ECO:0000313" key="7">
    <source>
        <dbReference type="EMBL" id="GMR31807.1"/>
    </source>
</evidence>
<dbReference type="GO" id="GO:0005634">
    <property type="term" value="C:nucleus"/>
    <property type="evidence" value="ECO:0007669"/>
    <property type="project" value="TreeGrafter"/>
</dbReference>
<dbReference type="PANTHER" id="PTHR24379:SF127">
    <property type="entry name" value="BLOODY FINGERS-RELATED"/>
    <property type="match status" value="1"/>
</dbReference>
<keyword evidence="3 5" id="KW-0863">Zinc-finger</keyword>
<feature type="domain" description="C2H2-type" evidence="6">
    <location>
        <begin position="140"/>
        <end position="167"/>
    </location>
</feature>
<dbReference type="SMART" id="SM00355">
    <property type="entry name" value="ZnF_C2H2"/>
    <property type="match status" value="6"/>
</dbReference>
<protein>
    <recommendedName>
        <fullName evidence="6">C2H2-type domain-containing protein</fullName>
    </recommendedName>
</protein>
<accession>A0AAN4YZL2</accession>
<evidence type="ECO:0000256" key="1">
    <source>
        <dbReference type="ARBA" id="ARBA00022723"/>
    </source>
</evidence>
<evidence type="ECO:0000256" key="2">
    <source>
        <dbReference type="ARBA" id="ARBA00022737"/>
    </source>
</evidence>
<keyword evidence="4" id="KW-0862">Zinc</keyword>
<feature type="non-terminal residue" evidence="7">
    <location>
        <position position="1"/>
    </location>
</feature>
<dbReference type="SUPFAM" id="SSF57667">
    <property type="entry name" value="beta-beta-alpha zinc fingers"/>
    <property type="match status" value="2"/>
</dbReference>
<comment type="caution">
    <text evidence="7">The sequence shown here is derived from an EMBL/GenBank/DDBJ whole genome shotgun (WGS) entry which is preliminary data.</text>
</comment>
<keyword evidence="1" id="KW-0479">Metal-binding</keyword>
<dbReference type="GO" id="GO:0008270">
    <property type="term" value="F:zinc ion binding"/>
    <property type="evidence" value="ECO:0007669"/>
    <property type="project" value="UniProtKB-KW"/>
</dbReference>
<dbReference type="Proteomes" id="UP001328107">
    <property type="component" value="Unassembled WGS sequence"/>
</dbReference>
<reference evidence="8" key="1">
    <citation type="submission" date="2022-10" db="EMBL/GenBank/DDBJ databases">
        <title>Genome assembly of Pristionchus species.</title>
        <authorList>
            <person name="Yoshida K."/>
            <person name="Sommer R.J."/>
        </authorList>
    </citation>
    <scope>NUCLEOTIDE SEQUENCE [LARGE SCALE GENOMIC DNA]</scope>
    <source>
        <strain evidence="8">RS5460</strain>
    </source>
</reference>
<gene>
    <name evidence="7" type="ORF">PMAYCL1PPCAC_02002</name>
</gene>
<proteinExistence type="predicted"/>
<dbReference type="GO" id="GO:0000981">
    <property type="term" value="F:DNA-binding transcription factor activity, RNA polymerase II-specific"/>
    <property type="evidence" value="ECO:0007669"/>
    <property type="project" value="TreeGrafter"/>
</dbReference>
<keyword evidence="2" id="KW-0677">Repeat</keyword>
<evidence type="ECO:0000256" key="3">
    <source>
        <dbReference type="ARBA" id="ARBA00022771"/>
    </source>
</evidence>
<dbReference type="InterPro" id="IPR013087">
    <property type="entry name" value="Znf_C2H2_type"/>
</dbReference>
<dbReference type="InterPro" id="IPR031799">
    <property type="entry name" value="Znf-C2H2_ribbon"/>
</dbReference>
<dbReference type="PROSITE" id="PS00028">
    <property type="entry name" value="ZINC_FINGER_C2H2_1"/>
    <property type="match status" value="2"/>
</dbReference>
<dbReference type="Gene3D" id="3.30.160.60">
    <property type="entry name" value="Classic Zinc Finger"/>
    <property type="match status" value="3"/>
</dbReference>
<sequence length="233" mass="26787">SHEKHMNSHRKGTNRRVTKRTKLCTLCPRKLTKECELAVHLRRHQEGTVGDSTDEGEGTEEDKFECKVCGKKHDSRELLERHEWVHRAPTQHCPKCPGRSFVFKKELDIHMILVHFDSSESAPPSSSLPPPPSSLPPRQFKCTICSESFPNMALLVSHKKLHQETASYKCKRCQMEFDSQRKLNEHARVVHGGPLPHECFLCGMEFAERNKAMAHRKECRAKKEEKESSKLPS</sequence>
<dbReference type="EMBL" id="BTRK01000001">
    <property type="protein sequence ID" value="GMR31807.1"/>
    <property type="molecule type" value="Genomic_DNA"/>
</dbReference>
<dbReference type="Pfam" id="PF15909">
    <property type="entry name" value="zf-C2H2_8"/>
    <property type="match status" value="1"/>
</dbReference>
<feature type="domain" description="C2H2-type" evidence="6">
    <location>
        <begin position="168"/>
        <end position="196"/>
    </location>
</feature>
<evidence type="ECO:0000256" key="5">
    <source>
        <dbReference type="PROSITE-ProRule" id="PRU00042"/>
    </source>
</evidence>
<organism evidence="7 8">
    <name type="scientific">Pristionchus mayeri</name>
    <dbReference type="NCBI Taxonomy" id="1317129"/>
    <lineage>
        <taxon>Eukaryota</taxon>
        <taxon>Metazoa</taxon>
        <taxon>Ecdysozoa</taxon>
        <taxon>Nematoda</taxon>
        <taxon>Chromadorea</taxon>
        <taxon>Rhabditida</taxon>
        <taxon>Rhabditina</taxon>
        <taxon>Diplogasteromorpha</taxon>
        <taxon>Diplogasteroidea</taxon>
        <taxon>Neodiplogasteridae</taxon>
        <taxon>Pristionchus</taxon>
    </lineage>
</organism>
<name>A0AAN4YZL2_9BILA</name>
<keyword evidence="8" id="KW-1185">Reference proteome</keyword>
<evidence type="ECO:0000256" key="4">
    <source>
        <dbReference type="ARBA" id="ARBA00022833"/>
    </source>
</evidence>
<dbReference type="GO" id="GO:0000977">
    <property type="term" value="F:RNA polymerase II transcription regulatory region sequence-specific DNA binding"/>
    <property type="evidence" value="ECO:0007669"/>
    <property type="project" value="TreeGrafter"/>
</dbReference>
<dbReference type="PROSITE" id="PS50157">
    <property type="entry name" value="ZINC_FINGER_C2H2_2"/>
    <property type="match status" value="3"/>
</dbReference>
<evidence type="ECO:0000259" key="6">
    <source>
        <dbReference type="PROSITE" id="PS50157"/>
    </source>
</evidence>
<dbReference type="InterPro" id="IPR036236">
    <property type="entry name" value="Znf_C2H2_sf"/>
</dbReference>